<sequence>MERIRSKYSHRLPVTDQNYKRLKNYIEDEPIPEYSWASDEAYEAFQDMKYGIRIHWGIYSIWNLNGESWPFLGNRNPDINFEMKQEYQSLYKTWNPTGFDAEEWMKTFKECGLKMFAFTTKHHEGFSMFDTKTRVKKRPNWTAPGGPAIEECDLAYSIMETPFKRDVVKELCDAAHRHGIKIDLYFSHSDWYDTNFRPYGYHPLQIPSSEEWCKSKSDDEPETEFERTKGRQQDYLTIVPDPTPEEEQQMIDRHRAQLKELLTNYGTIDMMCFDIWLGPRVWPQLRQTLLELRKIQPDVMFRARGIGNYGDYYTPERFVPERKENSDVPWFVIYPLGRSFSFDSNPESYKGAKWIVHNVIDSAAKGGNFMVGIGPDENGRFSPTAIQQLKQVGKWLKANGEGIYATRARDGDNWKEGENVRFTRSKDKKTIYVHCFEWPDEQLILKTLQPEENSRVYLLGNKKHLKWEINASGELVISTPNTLKKQMSEDEQLAFSFKIQIA</sequence>
<dbReference type="InterPro" id="IPR017853">
    <property type="entry name" value="GH"/>
</dbReference>
<dbReference type="InterPro" id="IPR016286">
    <property type="entry name" value="FUC_metazoa-typ"/>
</dbReference>
<dbReference type="AlphaFoldDB" id="A0A831LWA4"/>
<dbReference type="PIRSF" id="PIRSF001092">
    <property type="entry name" value="Alpha-L-fucosidase"/>
    <property type="match status" value="1"/>
</dbReference>
<dbReference type="PANTHER" id="PTHR10030:SF37">
    <property type="entry name" value="ALPHA-L-FUCOSIDASE-RELATED"/>
    <property type="match status" value="1"/>
</dbReference>
<dbReference type="PANTHER" id="PTHR10030">
    <property type="entry name" value="ALPHA-L-FUCOSIDASE"/>
    <property type="match status" value="1"/>
</dbReference>
<keyword evidence="5" id="KW-0378">Hydrolase</keyword>
<dbReference type="GO" id="GO:0005764">
    <property type="term" value="C:lysosome"/>
    <property type="evidence" value="ECO:0007669"/>
    <property type="project" value="TreeGrafter"/>
</dbReference>
<dbReference type="GO" id="GO:0004560">
    <property type="term" value="F:alpha-L-fucosidase activity"/>
    <property type="evidence" value="ECO:0007669"/>
    <property type="project" value="InterPro"/>
</dbReference>
<dbReference type="InterPro" id="IPR057739">
    <property type="entry name" value="Glyco_hydro_29_N"/>
</dbReference>
<evidence type="ECO:0000256" key="5">
    <source>
        <dbReference type="ARBA" id="ARBA00022801"/>
    </source>
</evidence>
<dbReference type="EMBL" id="DSDK01000478">
    <property type="protein sequence ID" value="HDR51706.1"/>
    <property type="molecule type" value="Genomic_DNA"/>
</dbReference>
<dbReference type="Pfam" id="PF01120">
    <property type="entry name" value="Alpha_L_fucos"/>
    <property type="match status" value="1"/>
</dbReference>
<evidence type="ECO:0000259" key="8">
    <source>
        <dbReference type="Pfam" id="PF16757"/>
    </source>
</evidence>
<evidence type="ECO:0000256" key="1">
    <source>
        <dbReference type="ARBA" id="ARBA00004071"/>
    </source>
</evidence>
<name>A0A831LWA4_9BACT</name>
<protein>
    <recommendedName>
        <fullName evidence="3">alpha-L-fucosidase</fullName>
        <ecNumber evidence="3">3.2.1.51</ecNumber>
    </recommendedName>
</protein>
<evidence type="ECO:0000256" key="6">
    <source>
        <dbReference type="ARBA" id="ARBA00023295"/>
    </source>
</evidence>
<organism evidence="9">
    <name type="scientific">Mariniphaga anaerophila</name>
    <dbReference type="NCBI Taxonomy" id="1484053"/>
    <lineage>
        <taxon>Bacteria</taxon>
        <taxon>Pseudomonadati</taxon>
        <taxon>Bacteroidota</taxon>
        <taxon>Bacteroidia</taxon>
        <taxon>Marinilabiliales</taxon>
        <taxon>Prolixibacteraceae</taxon>
        <taxon>Mariniphaga</taxon>
    </lineage>
</organism>
<feature type="domain" description="Glycoside hydrolase family 29 N-terminal" evidence="7">
    <location>
        <begin position="35"/>
        <end position="401"/>
    </location>
</feature>
<evidence type="ECO:0000259" key="7">
    <source>
        <dbReference type="Pfam" id="PF01120"/>
    </source>
</evidence>
<keyword evidence="4" id="KW-0732">Signal</keyword>
<reference evidence="9" key="1">
    <citation type="journal article" date="2020" name="mSystems">
        <title>Genome- and Community-Level Interaction Insights into Carbon Utilization and Element Cycling Functions of Hydrothermarchaeota in Hydrothermal Sediment.</title>
        <authorList>
            <person name="Zhou Z."/>
            <person name="Liu Y."/>
            <person name="Xu W."/>
            <person name="Pan J."/>
            <person name="Luo Z.H."/>
            <person name="Li M."/>
        </authorList>
    </citation>
    <scope>NUCLEOTIDE SEQUENCE [LARGE SCALE GENOMIC DNA]</scope>
    <source>
        <strain evidence="9">SpSt-1217</strain>
    </source>
</reference>
<comment type="similarity">
    <text evidence="2">Belongs to the glycosyl hydrolase 29 family.</text>
</comment>
<dbReference type="InterPro" id="IPR000933">
    <property type="entry name" value="Glyco_hydro_29"/>
</dbReference>
<dbReference type="Proteomes" id="UP000886047">
    <property type="component" value="Unassembled WGS sequence"/>
</dbReference>
<evidence type="ECO:0000256" key="3">
    <source>
        <dbReference type="ARBA" id="ARBA00012662"/>
    </source>
</evidence>
<evidence type="ECO:0000313" key="9">
    <source>
        <dbReference type="EMBL" id="HDR51706.1"/>
    </source>
</evidence>
<dbReference type="SUPFAM" id="SSF51445">
    <property type="entry name" value="(Trans)glycosidases"/>
    <property type="match status" value="1"/>
</dbReference>
<dbReference type="Gene3D" id="2.60.40.1180">
    <property type="entry name" value="Golgi alpha-mannosidase II"/>
    <property type="match status" value="1"/>
</dbReference>
<evidence type="ECO:0000256" key="4">
    <source>
        <dbReference type="ARBA" id="ARBA00022729"/>
    </source>
</evidence>
<dbReference type="InterPro" id="IPR013780">
    <property type="entry name" value="Glyco_hydro_b"/>
</dbReference>
<comment type="function">
    <text evidence="1">Alpha-L-fucosidase is responsible for hydrolyzing the alpha-1,6-linked fucose joined to the reducing-end N-acetylglucosamine of the carbohydrate moieties of glycoproteins.</text>
</comment>
<dbReference type="GO" id="GO:0006004">
    <property type="term" value="P:fucose metabolic process"/>
    <property type="evidence" value="ECO:0007669"/>
    <property type="project" value="InterPro"/>
</dbReference>
<dbReference type="GO" id="GO:0016139">
    <property type="term" value="P:glycoside catabolic process"/>
    <property type="evidence" value="ECO:0007669"/>
    <property type="project" value="TreeGrafter"/>
</dbReference>
<evidence type="ECO:0000256" key="2">
    <source>
        <dbReference type="ARBA" id="ARBA00007951"/>
    </source>
</evidence>
<feature type="domain" description="Alpha-L-fucosidase C-terminal" evidence="8">
    <location>
        <begin position="418"/>
        <end position="500"/>
    </location>
</feature>
<keyword evidence="6" id="KW-0326">Glycosidase</keyword>
<accession>A0A831LWA4</accession>
<comment type="caution">
    <text evidence="9">The sequence shown here is derived from an EMBL/GenBank/DDBJ whole genome shotgun (WGS) entry which is preliminary data.</text>
</comment>
<dbReference type="Pfam" id="PF16757">
    <property type="entry name" value="Fucosidase_C"/>
    <property type="match status" value="1"/>
</dbReference>
<dbReference type="Gene3D" id="3.20.20.80">
    <property type="entry name" value="Glycosidases"/>
    <property type="match status" value="1"/>
</dbReference>
<proteinExistence type="inferred from homology"/>
<dbReference type="SMART" id="SM00812">
    <property type="entry name" value="Alpha_L_fucos"/>
    <property type="match status" value="1"/>
</dbReference>
<dbReference type="EC" id="3.2.1.51" evidence="3"/>
<gene>
    <name evidence="9" type="ORF">ENN90_08840</name>
</gene>
<dbReference type="InterPro" id="IPR031919">
    <property type="entry name" value="Fucosidase_C"/>
</dbReference>